<sequence length="122" mass="13926">MPHFTVVPVKDRAQSSYDSLEGINWVDYRDTGQDNHDHQDTVSSDGHGNHKEDSPFLNSAHAANKKNDFYDRNLALFEEELDIRPKVSSLLSRLVNYTNITQGAKEHEEEESAEASRRKTPK</sequence>
<dbReference type="EMBL" id="BRZM01000033">
    <property type="protein sequence ID" value="GLD58201.1"/>
    <property type="molecule type" value="Genomic_DNA"/>
</dbReference>
<feature type="region of interest" description="Disordered" evidence="1">
    <location>
        <begin position="100"/>
        <end position="122"/>
    </location>
</feature>
<comment type="caution">
    <text evidence="2">The sequence shown here is derived from an EMBL/GenBank/DDBJ whole genome shotgun (WGS) entry which is preliminary data.</text>
</comment>
<feature type="non-terminal residue" evidence="2">
    <location>
        <position position="122"/>
    </location>
</feature>
<proteinExistence type="predicted"/>
<name>A0AAD3R7Q0_LATJO</name>
<evidence type="ECO:0000313" key="2">
    <source>
        <dbReference type="EMBL" id="GLD58201.1"/>
    </source>
</evidence>
<organism evidence="2 3">
    <name type="scientific">Lates japonicus</name>
    <name type="common">Japanese lates</name>
    <dbReference type="NCBI Taxonomy" id="270547"/>
    <lineage>
        <taxon>Eukaryota</taxon>
        <taxon>Metazoa</taxon>
        <taxon>Chordata</taxon>
        <taxon>Craniata</taxon>
        <taxon>Vertebrata</taxon>
        <taxon>Euteleostomi</taxon>
        <taxon>Actinopterygii</taxon>
        <taxon>Neopterygii</taxon>
        <taxon>Teleostei</taxon>
        <taxon>Neoteleostei</taxon>
        <taxon>Acanthomorphata</taxon>
        <taxon>Carangaria</taxon>
        <taxon>Carangaria incertae sedis</taxon>
        <taxon>Centropomidae</taxon>
        <taxon>Lates</taxon>
    </lineage>
</organism>
<dbReference type="AlphaFoldDB" id="A0AAD3R7Q0"/>
<gene>
    <name evidence="2" type="ORF">AKAME5_001033500</name>
</gene>
<accession>A0AAD3R7Q0</accession>
<protein>
    <submittedName>
        <fullName evidence="2">Solute carrier family 12 member 4 isoform X1</fullName>
    </submittedName>
</protein>
<dbReference type="Proteomes" id="UP001279410">
    <property type="component" value="Unassembled WGS sequence"/>
</dbReference>
<evidence type="ECO:0000256" key="1">
    <source>
        <dbReference type="SAM" id="MobiDB-lite"/>
    </source>
</evidence>
<feature type="compositionally biased region" description="Basic and acidic residues" evidence="1">
    <location>
        <begin position="28"/>
        <end position="40"/>
    </location>
</feature>
<evidence type="ECO:0000313" key="3">
    <source>
        <dbReference type="Proteomes" id="UP001279410"/>
    </source>
</evidence>
<feature type="region of interest" description="Disordered" evidence="1">
    <location>
        <begin position="28"/>
        <end position="60"/>
    </location>
</feature>
<keyword evidence="3" id="KW-1185">Reference proteome</keyword>
<reference evidence="2" key="1">
    <citation type="submission" date="2022-08" db="EMBL/GenBank/DDBJ databases">
        <title>Genome sequencing of akame (Lates japonicus).</title>
        <authorList>
            <person name="Hashiguchi Y."/>
            <person name="Takahashi H."/>
        </authorList>
    </citation>
    <scope>NUCLEOTIDE SEQUENCE</scope>
    <source>
        <strain evidence="2">Kochi</strain>
    </source>
</reference>